<evidence type="ECO:0000313" key="1">
    <source>
        <dbReference type="EMBL" id="RNA28403.1"/>
    </source>
</evidence>
<gene>
    <name evidence="1" type="ORF">BpHYR1_037301</name>
</gene>
<dbReference type="Proteomes" id="UP000276133">
    <property type="component" value="Unassembled WGS sequence"/>
</dbReference>
<dbReference type="AlphaFoldDB" id="A0A3M7RXT8"/>
<reference evidence="1 2" key="1">
    <citation type="journal article" date="2018" name="Sci. Rep.">
        <title>Genomic signatures of local adaptation to the degree of environmental predictability in rotifers.</title>
        <authorList>
            <person name="Franch-Gras L."/>
            <person name="Hahn C."/>
            <person name="Garcia-Roger E.M."/>
            <person name="Carmona M.J."/>
            <person name="Serra M."/>
            <person name="Gomez A."/>
        </authorList>
    </citation>
    <scope>NUCLEOTIDE SEQUENCE [LARGE SCALE GENOMIC DNA]</scope>
    <source>
        <strain evidence="1">HYR1</strain>
    </source>
</reference>
<keyword evidence="2" id="KW-1185">Reference proteome</keyword>
<organism evidence="1 2">
    <name type="scientific">Brachionus plicatilis</name>
    <name type="common">Marine rotifer</name>
    <name type="synonym">Brachionus muelleri</name>
    <dbReference type="NCBI Taxonomy" id="10195"/>
    <lineage>
        <taxon>Eukaryota</taxon>
        <taxon>Metazoa</taxon>
        <taxon>Spiralia</taxon>
        <taxon>Gnathifera</taxon>
        <taxon>Rotifera</taxon>
        <taxon>Eurotatoria</taxon>
        <taxon>Monogononta</taxon>
        <taxon>Pseudotrocha</taxon>
        <taxon>Ploima</taxon>
        <taxon>Brachionidae</taxon>
        <taxon>Brachionus</taxon>
    </lineage>
</organism>
<name>A0A3M7RXT8_BRAPC</name>
<protein>
    <submittedName>
        <fullName evidence="1">Uncharacterized protein</fullName>
    </submittedName>
</protein>
<evidence type="ECO:0000313" key="2">
    <source>
        <dbReference type="Proteomes" id="UP000276133"/>
    </source>
</evidence>
<proteinExistence type="predicted"/>
<dbReference type="EMBL" id="REGN01002396">
    <property type="protein sequence ID" value="RNA28403.1"/>
    <property type="molecule type" value="Genomic_DNA"/>
</dbReference>
<accession>A0A3M7RXT8</accession>
<sequence length="134" mass="15824">MPVSLADKLLSSTDDSSNVSSKSIIFLRSRKIKITNFRRHYPEFVKNSYLEKISVKNLIKLRDSKFFNFKRRDCLLKCEIKTANALENILHWDLSFIRILITKLCNTFCTKFHKSNNTIVNLLECYIIKKFKIN</sequence>
<comment type="caution">
    <text evidence="1">The sequence shown here is derived from an EMBL/GenBank/DDBJ whole genome shotgun (WGS) entry which is preliminary data.</text>
</comment>